<accession>A0ABU3LY47</accession>
<sequence>MTGPPDEVARLAGLLDASGLETTAEELADALWLGPYLGPPRRTPTSAATGTGDTGEPPSRAPEKDTPATDATPARRPRRRGSSVSFYADGRGAGPPAPGQGRAARVVQVRAPAPPALPCVLEFQRALRPLQRLQLPAPPRRMVLDEEATADASARAMGLIMPVLRPEGRREATLHLVLDASPSMVVWRELFTELRGVCERIGAFRDVQAHYLHNLPDGTAFLGRSPDPHGAGGPADQLRDPSGRSLTLLLTDCTGPLWRRGWAQRLVHRWAEYSPTALVQPLPHRLWNRTWLPAESGTLHRGEGKGAPLRFLARGPAAGGGRSVPMLPPSPPAMGAWARLLAGLGGRPVPAVTGRVYADHPEAAAAEANAPQLGPEELVHRFRSSASPRAMRLAVFLSAAPLVLPVMRMVQHTMLPGSGPSDLAEVLLSGLLRRNGDEPGDWYEFVPGVRDVLLGPLDRDEAALVLKHCSDYVRRHFGRGARDFPALAVAQLDRARGALRETPDDDTAEVPVPRPFAEVPAAVVRRFLEPAHDEPVPPETGRRPPDQTWPVRTARALVADYERDGNQNGLHTAAAVLRRAAQEWDDPLPGAGGGGEVRFELGRVLLKLWSVQHDPLLLDEARTVLRRATAVPGMVRARAVLGQVLYEQALAARPGPSAETLGEAEQEFAAVCVTEGVEYELGRDCAVRRAEILLRLHRLQAAPGHLRDAVATLEEYERREGRLRGKPDSTLHLMLGQVLLALAELDHDPGPAERAAGQLAVGLAALDPEVPPVRRARARLDLAGALSRVPGRDDEALGHLARALTEAAGDQALRLAVLVRTARVRRARYERARDLTDLDAATAAYAAARPLAARDDERYADLLPEWGEALLERAGAVDGAGHVSAAVQVLRESRAALPRTDPGSARRVLALARGLRLRYRHERDMVDLWEAEHLLSLAAKASEDPLLRARAWREHGDVQLELHDRTEDFGWLEHAADSYRRAWRAALDTGAEREREGLAHAARLQQLRGQVLERMGRPRGALEAYRTALELWTETRPEGADVSPDPDGPDEAPGAEGPYDDEQVDTAALRERIRALQNP</sequence>
<name>A0ABU3LY47_9ACTN</name>
<dbReference type="NCBIfam" id="NF041121">
    <property type="entry name" value="SAV_2336_NTERM"/>
    <property type="match status" value="1"/>
</dbReference>
<dbReference type="RefSeq" id="WP_314203762.1">
    <property type="nucleotide sequence ID" value="NZ_JAVTLL010000018.1"/>
</dbReference>
<feature type="region of interest" description="Disordered" evidence="1">
    <location>
        <begin position="222"/>
        <end position="241"/>
    </location>
</feature>
<dbReference type="InterPro" id="IPR047738">
    <property type="entry name" value="SAV_2336-like_N"/>
</dbReference>
<feature type="region of interest" description="Disordered" evidence="1">
    <location>
        <begin position="34"/>
        <end position="104"/>
    </location>
</feature>
<evidence type="ECO:0000313" key="3">
    <source>
        <dbReference type="Proteomes" id="UP001257948"/>
    </source>
</evidence>
<dbReference type="EMBL" id="JAVTLL010000018">
    <property type="protein sequence ID" value="MDT7844167.1"/>
    <property type="molecule type" value="Genomic_DNA"/>
</dbReference>
<evidence type="ECO:0000256" key="1">
    <source>
        <dbReference type="SAM" id="MobiDB-lite"/>
    </source>
</evidence>
<protein>
    <submittedName>
        <fullName evidence="2">SAV_2336 N-terminal domain-related protein</fullName>
    </submittedName>
</protein>
<gene>
    <name evidence="2" type="ORF">RQC66_25955</name>
</gene>
<evidence type="ECO:0000313" key="2">
    <source>
        <dbReference type="EMBL" id="MDT7844167.1"/>
    </source>
</evidence>
<organism evidence="2 3">
    <name type="scientific">Streptomyces justiciae</name>
    <dbReference type="NCBI Taxonomy" id="2780140"/>
    <lineage>
        <taxon>Bacteria</taxon>
        <taxon>Bacillati</taxon>
        <taxon>Actinomycetota</taxon>
        <taxon>Actinomycetes</taxon>
        <taxon>Kitasatosporales</taxon>
        <taxon>Streptomycetaceae</taxon>
        <taxon>Streptomyces</taxon>
    </lineage>
</organism>
<feature type="region of interest" description="Disordered" evidence="1">
    <location>
        <begin position="1034"/>
        <end position="1064"/>
    </location>
</feature>
<comment type="caution">
    <text evidence="2">The sequence shown here is derived from an EMBL/GenBank/DDBJ whole genome shotgun (WGS) entry which is preliminary data.</text>
</comment>
<proteinExistence type="predicted"/>
<keyword evidence="3" id="KW-1185">Reference proteome</keyword>
<reference evidence="3" key="1">
    <citation type="submission" date="2023-07" db="EMBL/GenBank/DDBJ databases">
        <title>Draft genome sequence of the endophytic actinobacterium Streptomyces justiciae WPN32, a potential antibiotic producer.</title>
        <authorList>
            <person name="Yasawong M."/>
            <person name="Pana W."/>
            <person name="Ganta P."/>
            <person name="Santapan N."/>
            <person name="Songngamsuk T."/>
            <person name="Phatcharaharikarn M."/>
            <person name="Kerdtoob S."/>
            <person name="Nantapong N."/>
        </authorList>
    </citation>
    <scope>NUCLEOTIDE SEQUENCE [LARGE SCALE GENOMIC DNA]</scope>
    <source>
        <strain evidence="3">WPN32</strain>
    </source>
</reference>
<dbReference type="Proteomes" id="UP001257948">
    <property type="component" value="Unassembled WGS sequence"/>
</dbReference>